<comment type="caution">
    <text evidence="1">The sequence shown here is derived from an EMBL/GenBank/DDBJ whole genome shotgun (WGS) entry which is preliminary data.</text>
</comment>
<sequence length="47" mass="5292">YILFYVGILYPSGEPILPQSLRCSPLAVVHYSFMGHYLAFAAISTRE</sequence>
<feature type="non-terminal residue" evidence="1">
    <location>
        <position position="1"/>
    </location>
</feature>
<organism evidence="1">
    <name type="scientific">marine sediment metagenome</name>
    <dbReference type="NCBI Taxonomy" id="412755"/>
    <lineage>
        <taxon>unclassified sequences</taxon>
        <taxon>metagenomes</taxon>
        <taxon>ecological metagenomes</taxon>
    </lineage>
</organism>
<evidence type="ECO:0000313" key="1">
    <source>
        <dbReference type="EMBL" id="GAF81951.1"/>
    </source>
</evidence>
<dbReference type="EMBL" id="BARS01009956">
    <property type="protein sequence ID" value="GAF81951.1"/>
    <property type="molecule type" value="Genomic_DNA"/>
</dbReference>
<gene>
    <name evidence="1" type="ORF">S01H1_18599</name>
</gene>
<protein>
    <submittedName>
        <fullName evidence="1">Uncharacterized protein</fullName>
    </submittedName>
</protein>
<reference evidence="1" key="1">
    <citation type="journal article" date="2014" name="Front. Microbiol.">
        <title>High frequency of phylogenetically diverse reductive dehalogenase-homologous genes in deep subseafloor sedimentary metagenomes.</title>
        <authorList>
            <person name="Kawai M."/>
            <person name="Futagami T."/>
            <person name="Toyoda A."/>
            <person name="Takaki Y."/>
            <person name="Nishi S."/>
            <person name="Hori S."/>
            <person name="Arai W."/>
            <person name="Tsubouchi T."/>
            <person name="Morono Y."/>
            <person name="Uchiyama I."/>
            <person name="Ito T."/>
            <person name="Fujiyama A."/>
            <person name="Inagaki F."/>
            <person name="Takami H."/>
        </authorList>
    </citation>
    <scope>NUCLEOTIDE SEQUENCE</scope>
    <source>
        <strain evidence="1">Expedition CK06-06</strain>
    </source>
</reference>
<name>X0T3Q7_9ZZZZ</name>
<dbReference type="AlphaFoldDB" id="X0T3Q7"/>
<proteinExistence type="predicted"/>
<accession>X0T3Q7</accession>